<dbReference type="Proteomes" id="UP000626092">
    <property type="component" value="Unassembled WGS sequence"/>
</dbReference>
<organism evidence="2 3">
    <name type="scientific">Rhododendron simsii</name>
    <name type="common">Sims's rhododendron</name>
    <dbReference type="NCBI Taxonomy" id="118357"/>
    <lineage>
        <taxon>Eukaryota</taxon>
        <taxon>Viridiplantae</taxon>
        <taxon>Streptophyta</taxon>
        <taxon>Embryophyta</taxon>
        <taxon>Tracheophyta</taxon>
        <taxon>Spermatophyta</taxon>
        <taxon>Magnoliopsida</taxon>
        <taxon>eudicotyledons</taxon>
        <taxon>Gunneridae</taxon>
        <taxon>Pentapetalae</taxon>
        <taxon>asterids</taxon>
        <taxon>Ericales</taxon>
        <taxon>Ericaceae</taxon>
        <taxon>Ericoideae</taxon>
        <taxon>Rhodoreae</taxon>
        <taxon>Rhododendron</taxon>
    </lineage>
</organism>
<dbReference type="Gene3D" id="1.25.40.180">
    <property type="match status" value="1"/>
</dbReference>
<dbReference type="EMBL" id="WJXA01000004">
    <property type="protein sequence ID" value="KAF7145190.1"/>
    <property type="molecule type" value="Genomic_DNA"/>
</dbReference>
<evidence type="ECO:0000313" key="2">
    <source>
        <dbReference type="EMBL" id="KAF7145190.1"/>
    </source>
</evidence>
<dbReference type="AlphaFoldDB" id="A0A834H4D4"/>
<feature type="region of interest" description="Disordered" evidence="1">
    <location>
        <begin position="284"/>
        <end position="314"/>
    </location>
</feature>
<name>A0A834H4D4_RHOSS</name>
<reference evidence="2" key="1">
    <citation type="submission" date="2019-11" db="EMBL/GenBank/DDBJ databases">
        <authorList>
            <person name="Liu Y."/>
            <person name="Hou J."/>
            <person name="Li T.-Q."/>
            <person name="Guan C.-H."/>
            <person name="Wu X."/>
            <person name="Wu H.-Z."/>
            <person name="Ling F."/>
            <person name="Zhang R."/>
            <person name="Shi X.-G."/>
            <person name="Ren J.-P."/>
            <person name="Chen E.-F."/>
            <person name="Sun J.-M."/>
        </authorList>
    </citation>
    <scope>NUCLEOTIDE SEQUENCE</scope>
    <source>
        <strain evidence="2">Adult_tree_wgs_1</strain>
        <tissue evidence="2">Leaves</tissue>
    </source>
</reference>
<comment type="caution">
    <text evidence="2">The sequence shown here is derived from an EMBL/GenBank/DDBJ whole genome shotgun (WGS) entry which is preliminary data.</text>
</comment>
<keyword evidence="3" id="KW-1185">Reference proteome</keyword>
<feature type="region of interest" description="Disordered" evidence="1">
    <location>
        <begin position="364"/>
        <end position="387"/>
    </location>
</feature>
<accession>A0A834H4D4</accession>
<gene>
    <name evidence="2" type="ORF">RHSIM_Rhsim04G0126200</name>
</gene>
<proteinExistence type="predicted"/>
<dbReference type="PANTHER" id="PTHR47477">
    <property type="entry name" value="TNF RECEPTOR-ASSOCIATED FACTOR HOMOLOG 1A"/>
    <property type="match status" value="1"/>
</dbReference>
<evidence type="ECO:0000313" key="3">
    <source>
        <dbReference type="Proteomes" id="UP000626092"/>
    </source>
</evidence>
<dbReference type="OrthoDB" id="1933107at2759"/>
<protein>
    <submittedName>
        <fullName evidence="2">Uncharacterized protein</fullName>
    </submittedName>
</protein>
<dbReference type="InterPro" id="IPR055327">
    <property type="entry name" value="TRAF1A/B"/>
</dbReference>
<sequence>MPGPSFPLIGSVGAQPGLQLHISSSMQLQQKHQIRLDDLDSFGSLLNVQPQSSASVSSVLSSSTGFTRPSRAITSARFGCALNIEALVAAAERIETPLELEASHSAASVRTTCLNLFCSHCCKATYALDHISEEICFIRPIHCIDVLSDCDNDLLSSDFRYLSDDIVALDIKAPASEIQDKISFIINNLSSTNFEAKIEQPLLQTIQTRTLGRFFFSLSDYKVISKPLNKEIVQATYVNCKVLIGLELIKSSSEEHSLPKEPWKLAWEDHNWQKSSVEGTFLPSTDLALESPPPPPLTTSNNHQLLPPPAPTANVATANHQIADDAQGRGILKELEADDIDTSFLVLKLIELIQLPLEGQAKSKNALEGQAKSKNGREKSEDAEDSPVSIVRIEEDMFILVDDVLTLLERAALEPLPPKDDKGPQNRMKVSHVNILSKVY</sequence>
<evidence type="ECO:0000256" key="1">
    <source>
        <dbReference type="SAM" id="MobiDB-lite"/>
    </source>
</evidence>
<dbReference type="PANTHER" id="PTHR47477:SF8">
    <property type="entry name" value="TNF RECEPTOR-ASSOCIATED FACTOR HOMOLOG 1A"/>
    <property type="match status" value="1"/>
</dbReference>